<dbReference type="RefSeq" id="WP_229685459.1">
    <property type="nucleotide sequence ID" value="NZ_BMNW01000016.1"/>
</dbReference>
<sequence length="465" mass="51352">MPIYRQIYWRFRDAIVSGKLRAGERVPSVRTLAAELNLARGTVEAAYQMLIGEGYLVSHGPAGTMVAHDLYPAEPPVLEAVVTEHESLVHTGVLPLPLQMGLPALDAFPRKLWIRLASRTLRQGGLDGLVYPDPRGHASLRTALAGYLGIARGISCSSDQIFVCAGYRACLELIYRSLLRVGDHGWFEEPGYFIAREFLKEIGLEPVPIPVDSAGLDVQAAMGMAPDARFALVTPSHQSPLGVSLTLPRRQALLDWAMAQESWIIEDDYDSEYRYRGRPLPALKSLDSQGRVLYIGTFSKVLMPGLRLAYVVVPQAQVKRFAYMADTLQNHCPHVLQSTVATFIEEGHFGRHIKKMRALYPQRRALLIEALLDTLGSAAHIDPQAGGMHIIVRLAPEYDDRIIADRAQKAGLAVQALSRWYAGPETSKGLLLGFTNVQNKTQSASLAARLHQCFQVSADKTHHHS</sequence>
<keyword evidence="5" id="KW-0804">Transcription</keyword>
<dbReference type="InterPro" id="IPR015421">
    <property type="entry name" value="PyrdxlP-dep_Trfase_major"/>
</dbReference>
<reference evidence="8" key="1">
    <citation type="journal article" date="2019" name="Int. J. Syst. Evol. Microbiol.">
        <title>The Global Catalogue of Microorganisms (GCM) 10K type strain sequencing project: providing services to taxonomists for standard genome sequencing and annotation.</title>
        <authorList>
            <consortium name="The Broad Institute Genomics Platform"/>
            <consortium name="The Broad Institute Genome Sequencing Center for Infectious Disease"/>
            <person name="Wu L."/>
            <person name="Ma J."/>
        </authorList>
    </citation>
    <scope>NUCLEOTIDE SEQUENCE [LARGE SCALE GENOMIC DNA]</scope>
    <source>
        <strain evidence="8">JCM 13501</strain>
    </source>
</reference>
<dbReference type="SUPFAM" id="SSF53383">
    <property type="entry name" value="PLP-dependent transferases"/>
    <property type="match status" value="1"/>
</dbReference>
<comment type="similarity">
    <text evidence="1">In the C-terminal section; belongs to the class-I pyridoxal-phosphate-dependent aminotransferase family.</text>
</comment>
<name>A0ABQ2H2L9_9PSED</name>
<dbReference type="SMART" id="SM00345">
    <property type="entry name" value="HTH_GNTR"/>
    <property type="match status" value="1"/>
</dbReference>
<dbReference type="Pfam" id="PF00155">
    <property type="entry name" value="Aminotran_1_2"/>
    <property type="match status" value="1"/>
</dbReference>
<dbReference type="PROSITE" id="PS50949">
    <property type="entry name" value="HTH_GNTR"/>
    <property type="match status" value="1"/>
</dbReference>
<dbReference type="InterPro" id="IPR051446">
    <property type="entry name" value="HTH_trans_reg/aminotransferase"/>
</dbReference>
<keyword evidence="8" id="KW-1185">Reference proteome</keyword>
<evidence type="ECO:0000256" key="3">
    <source>
        <dbReference type="ARBA" id="ARBA00023015"/>
    </source>
</evidence>
<dbReference type="Gene3D" id="1.10.10.10">
    <property type="entry name" value="Winged helix-like DNA-binding domain superfamily/Winged helix DNA-binding domain"/>
    <property type="match status" value="1"/>
</dbReference>
<feature type="domain" description="HTH gntR-type" evidence="6">
    <location>
        <begin position="1"/>
        <end position="69"/>
    </location>
</feature>
<dbReference type="InterPro" id="IPR000524">
    <property type="entry name" value="Tscrpt_reg_HTH_GntR"/>
</dbReference>
<evidence type="ECO:0000256" key="5">
    <source>
        <dbReference type="ARBA" id="ARBA00023163"/>
    </source>
</evidence>
<keyword evidence="4" id="KW-0238">DNA-binding</keyword>
<dbReference type="Proteomes" id="UP000616499">
    <property type="component" value="Unassembled WGS sequence"/>
</dbReference>
<dbReference type="Gene3D" id="3.40.640.10">
    <property type="entry name" value="Type I PLP-dependent aspartate aminotransferase-like (Major domain)"/>
    <property type="match status" value="1"/>
</dbReference>
<dbReference type="CDD" id="cd07377">
    <property type="entry name" value="WHTH_GntR"/>
    <property type="match status" value="1"/>
</dbReference>
<dbReference type="CDD" id="cd00609">
    <property type="entry name" value="AAT_like"/>
    <property type="match status" value="1"/>
</dbReference>
<evidence type="ECO:0000256" key="2">
    <source>
        <dbReference type="ARBA" id="ARBA00022898"/>
    </source>
</evidence>
<evidence type="ECO:0000256" key="1">
    <source>
        <dbReference type="ARBA" id="ARBA00005384"/>
    </source>
</evidence>
<evidence type="ECO:0000256" key="4">
    <source>
        <dbReference type="ARBA" id="ARBA00023125"/>
    </source>
</evidence>
<dbReference type="PANTHER" id="PTHR46577:SF1">
    <property type="entry name" value="HTH-TYPE TRANSCRIPTIONAL REGULATORY PROTEIN GABR"/>
    <property type="match status" value="1"/>
</dbReference>
<evidence type="ECO:0000259" key="6">
    <source>
        <dbReference type="PROSITE" id="PS50949"/>
    </source>
</evidence>
<comment type="caution">
    <text evidence="7">The sequence shown here is derived from an EMBL/GenBank/DDBJ whole genome shotgun (WGS) entry which is preliminary data.</text>
</comment>
<dbReference type="PANTHER" id="PTHR46577">
    <property type="entry name" value="HTH-TYPE TRANSCRIPTIONAL REGULATORY PROTEIN GABR"/>
    <property type="match status" value="1"/>
</dbReference>
<dbReference type="SUPFAM" id="SSF46785">
    <property type="entry name" value="Winged helix' DNA-binding domain"/>
    <property type="match status" value="1"/>
</dbReference>
<dbReference type="InterPro" id="IPR036388">
    <property type="entry name" value="WH-like_DNA-bd_sf"/>
</dbReference>
<dbReference type="InterPro" id="IPR036390">
    <property type="entry name" value="WH_DNA-bd_sf"/>
</dbReference>
<keyword evidence="3" id="KW-0805">Transcription regulation</keyword>
<accession>A0ABQ2H2L9</accession>
<dbReference type="InterPro" id="IPR015424">
    <property type="entry name" value="PyrdxlP-dep_Trfase"/>
</dbReference>
<keyword evidence="2" id="KW-0663">Pyridoxal phosphate</keyword>
<proteinExistence type="inferred from homology"/>
<dbReference type="Pfam" id="PF00392">
    <property type="entry name" value="GntR"/>
    <property type="match status" value="1"/>
</dbReference>
<dbReference type="EMBL" id="BMNW01000016">
    <property type="protein sequence ID" value="GGM29667.1"/>
    <property type="molecule type" value="Genomic_DNA"/>
</dbReference>
<gene>
    <name evidence="7" type="ORF">GCM10009425_45250</name>
</gene>
<evidence type="ECO:0000313" key="7">
    <source>
        <dbReference type="EMBL" id="GGM29667.1"/>
    </source>
</evidence>
<organism evidence="7 8">
    <name type="scientific">Pseudomonas asuensis</name>
    <dbReference type="NCBI Taxonomy" id="1825787"/>
    <lineage>
        <taxon>Bacteria</taxon>
        <taxon>Pseudomonadati</taxon>
        <taxon>Pseudomonadota</taxon>
        <taxon>Gammaproteobacteria</taxon>
        <taxon>Pseudomonadales</taxon>
        <taxon>Pseudomonadaceae</taxon>
        <taxon>Pseudomonas</taxon>
    </lineage>
</organism>
<evidence type="ECO:0000313" key="8">
    <source>
        <dbReference type="Proteomes" id="UP000616499"/>
    </source>
</evidence>
<protein>
    <submittedName>
        <fullName evidence="7">GntR family transcriptional regulator</fullName>
    </submittedName>
</protein>
<dbReference type="InterPro" id="IPR004839">
    <property type="entry name" value="Aminotransferase_I/II_large"/>
</dbReference>